<keyword evidence="3" id="KW-1185">Reference proteome</keyword>
<protein>
    <recommendedName>
        <fullName evidence="4">Integral membrane protein</fullName>
    </recommendedName>
</protein>
<keyword evidence="1" id="KW-0472">Membrane</keyword>
<feature type="transmembrane region" description="Helical" evidence="1">
    <location>
        <begin position="28"/>
        <end position="50"/>
    </location>
</feature>
<dbReference type="AlphaFoldDB" id="A0AAD4GTY3"/>
<name>A0AAD4GTY3_ASPNN</name>
<organism evidence="2 3">
    <name type="scientific">Aspergillus nanangensis</name>
    <dbReference type="NCBI Taxonomy" id="2582783"/>
    <lineage>
        <taxon>Eukaryota</taxon>
        <taxon>Fungi</taxon>
        <taxon>Dikarya</taxon>
        <taxon>Ascomycota</taxon>
        <taxon>Pezizomycotina</taxon>
        <taxon>Eurotiomycetes</taxon>
        <taxon>Eurotiomycetidae</taxon>
        <taxon>Eurotiales</taxon>
        <taxon>Aspergillaceae</taxon>
        <taxon>Aspergillus</taxon>
        <taxon>Aspergillus subgen. Circumdati</taxon>
    </lineage>
</organism>
<feature type="transmembrane region" description="Helical" evidence="1">
    <location>
        <begin position="62"/>
        <end position="86"/>
    </location>
</feature>
<evidence type="ECO:0000313" key="2">
    <source>
        <dbReference type="EMBL" id="KAF9887908.1"/>
    </source>
</evidence>
<sequence length="286" mass="31318">MISQRDDTLPTGSTASSMPKCYAFKLGVIQAQVALIAVFTIVYLIALSIFIRRIPRQEKAWIPLVISLVLAIVHAIINLVATPIHYCSTQTYAQEEKYWLILFAAGCIHLWAVVFLVATIMISVCKRLTRNNRWMVILASGYVGVYTILSIASTAIAIRTQIAENISSRVSLYGVTNSLAITQAAIVAAGMSLAVLVMGVSMVKQAHFRRGAISIAIIVLMVSSLGYGILQLVDIVTSIYGPIRRTSTLSLVYLALYRAFFIGCWLGAYYVVAILEKDPVYKSSNA</sequence>
<feature type="transmembrane region" description="Helical" evidence="1">
    <location>
        <begin position="250"/>
        <end position="272"/>
    </location>
</feature>
<feature type="transmembrane region" description="Helical" evidence="1">
    <location>
        <begin position="134"/>
        <end position="158"/>
    </location>
</feature>
<feature type="transmembrane region" description="Helical" evidence="1">
    <location>
        <begin position="212"/>
        <end position="230"/>
    </location>
</feature>
<dbReference type="Proteomes" id="UP001194746">
    <property type="component" value="Unassembled WGS sequence"/>
</dbReference>
<reference evidence="2" key="2">
    <citation type="submission" date="2020-02" db="EMBL/GenBank/DDBJ databases">
        <authorList>
            <person name="Gilchrist C.L.M."/>
            <person name="Chooi Y.-H."/>
        </authorList>
    </citation>
    <scope>NUCLEOTIDE SEQUENCE</scope>
    <source>
        <strain evidence="2">MST-FP2251</strain>
    </source>
</reference>
<feature type="transmembrane region" description="Helical" evidence="1">
    <location>
        <begin position="178"/>
        <end position="200"/>
    </location>
</feature>
<feature type="transmembrane region" description="Helical" evidence="1">
    <location>
        <begin position="98"/>
        <end position="122"/>
    </location>
</feature>
<comment type="caution">
    <text evidence="2">The sequence shown here is derived from an EMBL/GenBank/DDBJ whole genome shotgun (WGS) entry which is preliminary data.</text>
</comment>
<evidence type="ECO:0000256" key="1">
    <source>
        <dbReference type="SAM" id="Phobius"/>
    </source>
</evidence>
<accession>A0AAD4GTY3</accession>
<keyword evidence="1" id="KW-1133">Transmembrane helix</keyword>
<reference evidence="2" key="1">
    <citation type="journal article" date="2019" name="Beilstein J. Org. Chem.">
        <title>Nanangenines: drimane sesquiterpenoids as the dominant metabolite cohort of a novel Australian fungus, Aspergillus nanangensis.</title>
        <authorList>
            <person name="Lacey H.J."/>
            <person name="Gilchrist C.L.M."/>
            <person name="Crombie A."/>
            <person name="Kalaitzis J.A."/>
            <person name="Vuong D."/>
            <person name="Rutledge P.J."/>
            <person name="Turner P."/>
            <person name="Pitt J.I."/>
            <person name="Lacey E."/>
            <person name="Chooi Y.H."/>
            <person name="Piggott A.M."/>
        </authorList>
    </citation>
    <scope>NUCLEOTIDE SEQUENCE</scope>
    <source>
        <strain evidence="2">MST-FP2251</strain>
    </source>
</reference>
<evidence type="ECO:0000313" key="3">
    <source>
        <dbReference type="Proteomes" id="UP001194746"/>
    </source>
</evidence>
<keyword evidence="1" id="KW-0812">Transmembrane</keyword>
<evidence type="ECO:0008006" key="4">
    <source>
        <dbReference type="Google" id="ProtNLM"/>
    </source>
</evidence>
<gene>
    <name evidence="2" type="ORF">FE257_009430</name>
</gene>
<dbReference type="EMBL" id="VCAU01000054">
    <property type="protein sequence ID" value="KAF9887908.1"/>
    <property type="molecule type" value="Genomic_DNA"/>
</dbReference>
<proteinExistence type="predicted"/>